<gene>
    <name evidence="5" type="ORF">I206_00434</name>
    <name evidence="6" type="ORF">I206_100892</name>
</gene>
<reference evidence="6" key="4">
    <citation type="submission" date="2024-02" db="EMBL/GenBank/DDBJ databases">
        <title>Comparative genomics of Cryptococcus and Kwoniella reveals pathogenesis evolution and contrasting modes of karyotype evolution via chromosome fusion or intercentromeric recombination.</title>
        <authorList>
            <person name="Coelho M.A."/>
            <person name="David-Palma M."/>
            <person name="Shea T."/>
            <person name="Bowers K."/>
            <person name="McGinley-Smith S."/>
            <person name="Mohammad A.W."/>
            <person name="Gnirke A."/>
            <person name="Yurkov A.M."/>
            <person name="Nowrousian M."/>
            <person name="Sun S."/>
            <person name="Cuomo C.A."/>
            <person name="Heitman J."/>
        </authorList>
    </citation>
    <scope>NUCLEOTIDE SEQUENCE</scope>
    <source>
        <strain evidence="6">CBS 10737</strain>
    </source>
</reference>
<dbReference type="GO" id="GO:0016279">
    <property type="term" value="F:protein-lysine N-methyltransferase activity"/>
    <property type="evidence" value="ECO:0007669"/>
    <property type="project" value="UniProtKB-ARBA"/>
</dbReference>
<dbReference type="AlphaFoldDB" id="A0A1B9ICD5"/>
<evidence type="ECO:0000259" key="4">
    <source>
        <dbReference type="Pfam" id="PF09273"/>
    </source>
</evidence>
<dbReference type="InterPro" id="IPR046341">
    <property type="entry name" value="SET_dom_sf"/>
</dbReference>
<evidence type="ECO:0000256" key="1">
    <source>
        <dbReference type="ARBA" id="ARBA00022603"/>
    </source>
</evidence>
<evidence type="ECO:0000313" key="5">
    <source>
        <dbReference type="EMBL" id="OCF53133.1"/>
    </source>
</evidence>
<feature type="domain" description="Rubisco LSMT substrate-binding" evidence="4">
    <location>
        <begin position="358"/>
        <end position="485"/>
    </location>
</feature>
<dbReference type="Pfam" id="PF09273">
    <property type="entry name" value="Rubis-subs-bind"/>
    <property type="match status" value="1"/>
</dbReference>
<reference evidence="5" key="3">
    <citation type="submission" date="2016-07" db="EMBL/GenBank/DDBJ databases">
        <title>Evolution of pathogenesis and genome organization in the Tremellales.</title>
        <authorList>
            <person name="Cuomo C."/>
            <person name="Litvintseva A."/>
            <person name="Heitman J."/>
            <person name="Chen Y."/>
            <person name="Sun S."/>
            <person name="Springer D."/>
            <person name="Dromer F."/>
            <person name="Young S."/>
            <person name="Zeng Q."/>
            <person name="Chapman S."/>
            <person name="Gujja S."/>
            <person name="Saif S."/>
            <person name="Birren B."/>
        </authorList>
    </citation>
    <scope>NUCLEOTIDE SEQUENCE</scope>
    <source>
        <strain evidence="5">CBS 10737</strain>
    </source>
</reference>
<dbReference type="OrthoDB" id="341421at2759"/>
<dbReference type="GO" id="GO:0005634">
    <property type="term" value="C:nucleus"/>
    <property type="evidence" value="ECO:0007669"/>
    <property type="project" value="TreeGrafter"/>
</dbReference>
<dbReference type="EMBL" id="CP144519">
    <property type="protein sequence ID" value="WWC66985.1"/>
    <property type="molecule type" value="Genomic_DNA"/>
</dbReference>
<dbReference type="InterPro" id="IPR015353">
    <property type="entry name" value="Rubisco_LSMT_subst-bd"/>
</dbReference>
<reference evidence="6" key="2">
    <citation type="submission" date="2013-07" db="EMBL/GenBank/DDBJ databases">
        <authorList>
            <consortium name="The Broad Institute Genome Sequencing Platform"/>
            <person name="Cuomo C."/>
            <person name="Litvintseva A."/>
            <person name="Chen Y."/>
            <person name="Heitman J."/>
            <person name="Sun S."/>
            <person name="Springer D."/>
            <person name="Dromer F."/>
            <person name="Young S.K."/>
            <person name="Zeng Q."/>
            <person name="Gargeya S."/>
            <person name="Fitzgerald M."/>
            <person name="Abouelleil A."/>
            <person name="Alvarado L."/>
            <person name="Berlin A.M."/>
            <person name="Chapman S.B."/>
            <person name="Dewar J."/>
            <person name="Goldberg J."/>
            <person name="Griggs A."/>
            <person name="Gujja S."/>
            <person name="Hansen M."/>
            <person name="Howarth C."/>
            <person name="Imamovic A."/>
            <person name="Larimer J."/>
            <person name="McCowan C."/>
            <person name="Murphy C."/>
            <person name="Pearson M."/>
            <person name="Priest M."/>
            <person name="Roberts A."/>
            <person name="Saif S."/>
            <person name="Shea T."/>
            <person name="Sykes S."/>
            <person name="Wortman J."/>
            <person name="Nusbaum C."/>
            <person name="Birren B."/>
        </authorList>
    </citation>
    <scope>NUCLEOTIDE SEQUENCE</scope>
    <source>
        <strain evidence="6">CBS 10737</strain>
    </source>
</reference>
<dbReference type="RefSeq" id="XP_019014352.1">
    <property type="nucleotide sequence ID" value="XM_019152214.1"/>
</dbReference>
<evidence type="ECO:0000256" key="2">
    <source>
        <dbReference type="ARBA" id="ARBA00022679"/>
    </source>
</evidence>
<dbReference type="Gene3D" id="3.90.1420.10">
    <property type="entry name" value="Rubisco LSMT, substrate-binding domain"/>
    <property type="match status" value="1"/>
</dbReference>
<dbReference type="GeneID" id="30168803"/>
<dbReference type="EMBL" id="KI894007">
    <property type="protein sequence ID" value="OCF53133.1"/>
    <property type="molecule type" value="Genomic_DNA"/>
</dbReference>
<accession>A0A1B9ICD5</accession>
<dbReference type="STRING" id="1296096.A0A1B9ICD5"/>
<dbReference type="SUPFAM" id="SSF81822">
    <property type="entry name" value="RuBisCo LSMT C-terminal, substrate-binding domain"/>
    <property type="match status" value="1"/>
</dbReference>
<dbReference type="InterPro" id="IPR036464">
    <property type="entry name" value="Rubisco_LSMT_subst-bd_sf"/>
</dbReference>
<evidence type="ECO:0000313" key="7">
    <source>
        <dbReference type="Proteomes" id="UP000094020"/>
    </source>
</evidence>
<sequence length="503" mass="57487">MTLYDPAVSIECEKKTFNPEQFLEWFEKAGGWYDSKYLGLKPFSGMGYGAVALDNVPEDIPLFHVPDSLILSPYTSELSKHLSQEEWERIDRGWDRLILVMMWESGRGKDSPWSSYLSNMPSEFDTPMMWNEEERKELVGTDIEDRIGREDAEKEYSEYLLPIIQAHPNLFPPDSTDHSLESFHIQGSRILSRSFTVPSSRFGESTIRDDSDLSDDEDEEGEQIVVMIPFADMLNAGYERDNANLFTDEKTKEEGGQWDKRGFTMKSTKPMMKDEQIFNTYASPPNSELLRKYGHVDIIPIPDEQIELLNKEEMGDWPFGNPGDEILIDGKIIVKSVEKVLGKKKGDEEKWQAKVSKRVDWWLEEGLDDMFPLTLSPEFDDEFIAFIRLLLYDSEWLRAKKKGKLPTTTIDKEVASVIVGAVQSRLSRYTSNVKSDLEVITSVPSSHISRLVSSTSATLQSGINDTTILRKAYAAIVRLGEKRILQVASRNAEKHLPQKRKAE</sequence>
<keyword evidence="1" id="KW-0489">Methyltransferase</keyword>
<reference evidence="5" key="1">
    <citation type="submission" date="2013-07" db="EMBL/GenBank/DDBJ databases">
        <title>The Genome Sequence of Cryptococcus pinus CBS10737.</title>
        <authorList>
            <consortium name="The Broad Institute Genome Sequencing Platform"/>
            <person name="Cuomo C."/>
            <person name="Litvintseva A."/>
            <person name="Chen Y."/>
            <person name="Heitman J."/>
            <person name="Sun S."/>
            <person name="Springer D."/>
            <person name="Dromer F."/>
            <person name="Young S.K."/>
            <person name="Zeng Q."/>
            <person name="Gargeya S."/>
            <person name="Fitzgerald M."/>
            <person name="Abouelleil A."/>
            <person name="Alvarado L."/>
            <person name="Berlin A.M."/>
            <person name="Chapman S.B."/>
            <person name="Dewar J."/>
            <person name="Goldberg J."/>
            <person name="Griggs A."/>
            <person name="Gujja S."/>
            <person name="Hansen M."/>
            <person name="Howarth C."/>
            <person name="Imamovic A."/>
            <person name="Larimer J."/>
            <person name="McCowan C."/>
            <person name="Murphy C."/>
            <person name="Pearson M."/>
            <person name="Priest M."/>
            <person name="Roberts A."/>
            <person name="Saif S."/>
            <person name="Shea T."/>
            <person name="Sykes S."/>
            <person name="Wortman J."/>
            <person name="Nusbaum C."/>
            <person name="Birren B."/>
        </authorList>
    </citation>
    <scope>NUCLEOTIDE SEQUENCE [LARGE SCALE GENOMIC DNA]</scope>
    <source>
        <strain evidence="5">CBS 10737</strain>
    </source>
</reference>
<dbReference type="PANTHER" id="PTHR13271">
    <property type="entry name" value="UNCHARACTERIZED PUTATIVE METHYLTRANSFERASE"/>
    <property type="match status" value="1"/>
</dbReference>
<dbReference type="KEGG" id="kpin:30168803"/>
<organism evidence="5">
    <name type="scientific">Kwoniella pini CBS 10737</name>
    <dbReference type="NCBI Taxonomy" id="1296096"/>
    <lineage>
        <taxon>Eukaryota</taxon>
        <taxon>Fungi</taxon>
        <taxon>Dikarya</taxon>
        <taxon>Basidiomycota</taxon>
        <taxon>Agaricomycotina</taxon>
        <taxon>Tremellomycetes</taxon>
        <taxon>Tremellales</taxon>
        <taxon>Cryptococcaceae</taxon>
        <taxon>Kwoniella</taxon>
    </lineage>
</organism>
<evidence type="ECO:0000313" key="6">
    <source>
        <dbReference type="EMBL" id="WWC66985.1"/>
    </source>
</evidence>
<dbReference type="Proteomes" id="UP000094020">
    <property type="component" value="Chromosome 1"/>
</dbReference>
<dbReference type="Gene3D" id="3.90.1410.10">
    <property type="entry name" value="set domain protein methyltransferase, domain 1"/>
    <property type="match status" value="1"/>
</dbReference>
<dbReference type="PANTHER" id="PTHR13271:SF34">
    <property type="entry name" value="N-LYSINE METHYLTRANSFERASE SETD6"/>
    <property type="match status" value="1"/>
</dbReference>
<proteinExistence type="predicted"/>
<name>A0A1B9ICD5_9TREE</name>
<dbReference type="SUPFAM" id="SSF82199">
    <property type="entry name" value="SET domain"/>
    <property type="match status" value="1"/>
</dbReference>
<protein>
    <recommendedName>
        <fullName evidence="4">Rubisco LSMT substrate-binding domain-containing protein</fullName>
    </recommendedName>
</protein>
<evidence type="ECO:0000256" key="3">
    <source>
        <dbReference type="ARBA" id="ARBA00022691"/>
    </source>
</evidence>
<dbReference type="GO" id="GO:0032259">
    <property type="term" value="P:methylation"/>
    <property type="evidence" value="ECO:0007669"/>
    <property type="project" value="UniProtKB-KW"/>
</dbReference>
<dbReference type="InterPro" id="IPR050600">
    <property type="entry name" value="SETD3_SETD6_MTase"/>
</dbReference>
<keyword evidence="2" id="KW-0808">Transferase</keyword>
<keyword evidence="7" id="KW-1185">Reference proteome</keyword>
<keyword evidence="3" id="KW-0949">S-adenosyl-L-methionine</keyword>